<comment type="caution">
    <text evidence="2">The sequence shown here is derived from an EMBL/GenBank/DDBJ whole genome shotgun (WGS) entry which is preliminary data.</text>
</comment>
<keyword evidence="1" id="KW-0472">Membrane</keyword>
<dbReference type="InterPro" id="IPR046198">
    <property type="entry name" value="DUF6230"/>
</dbReference>
<keyword evidence="3" id="KW-1185">Reference proteome</keyword>
<name>A0ABU1PV22_9PSEU</name>
<organism evidence="2 3">
    <name type="scientific">Saccharothrix longispora</name>
    <dbReference type="NCBI Taxonomy" id="33920"/>
    <lineage>
        <taxon>Bacteria</taxon>
        <taxon>Bacillati</taxon>
        <taxon>Actinomycetota</taxon>
        <taxon>Actinomycetes</taxon>
        <taxon>Pseudonocardiales</taxon>
        <taxon>Pseudonocardiaceae</taxon>
        <taxon>Saccharothrix</taxon>
    </lineage>
</organism>
<proteinExistence type="predicted"/>
<sequence length="203" mass="20964">MSDDRTTPLTPARGRTRWLRFTVVLITSTGLAAGLVTATATAAVPTAFAFSGTNFKFSAKRVEGDGFAQFVGIGEDQDAVVVTSIGSARVEDLCFSALVPSLVGEVTIVARAGGDEAVEASDLVLNLSDMHSDATLTNLVLGADAGEVDRGARGVTGKDGDYAHQADAIVIDDLRSTSGTTTAGVFKLTGLHITAVPGRQECF</sequence>
<evidence type="ECO:0000256" key="1">
    <source>
        <dbReference type="SAM" id="Phobius"/>
    </source>
</evidence>
<feature type="transmembrane region" description="Helical" evidence="1">
    <location>
        <begin position="21"/>
        <end position="50"/>
    </location>
</feature>
<dbReference type="Proteomes" id="UP001268819">
    <property type="component" value="Unassembled WGS sequence"/>
</dbReference>
<dbReference type="Pfam" id="PF19741">
    <property type="entry name" value="DUF6230"/>
    <property type="match status" value="1"/>
</dbReference>
<keyword evidence="1" id="KW-1133">Transmembrane helix</keyword>
<reference evidence="2 3" key="1">
    <citation type="submission" date="2023-07" db="EMBL/GenBank/DDBJ databases">
        <title>Sequencing the genomes of 1000 actinobacteria strains.</title>
        <authorList>
            <person name="Klenk H.-P."/>
        </authorList>
    </citation>
    <scope>NUCLEOTIDE SEQUENCE [LARGE SCALE GENOMIC DNA]</scope>
    <source>
        <strain evidence="2 3">DSM 43749</strain>
    </source>
</reference>
<accession>A0ABU1PV22</accession>
<keyword evidence="1" id="KW-0812">Transmembrane</keyword>
<dbReference type="EMBL" id="JAVDSG010000001">
    <property type="protein sequence ID" value="MDR6594498.1"/>
    <property type="molecule type" value="Genomic_DNA"/>
</dbReference>
<protein>
    <recommendedName>
        <fullName evidence="4">Cholesterol esterase</fullName>
    </recommendedName>
</protein>
<evidence type="ECO:0000313" key="3">
    <source>
        <dbReference type="Proteomes" id="UP001268819"/>
    </source>
</evidence>
<evidence type="ECO:0000313" key="2">
    <source>
        <dbReference type="EMBL" id="MDR6594498.1"/>
    </source>
</evidence>
<dbReference type="RefSeq" id="WP_310307502.1">
    <property type="nucleotide sequence ID" value="NZ_BAAAXB010000001.1"/>
</dbReference>
<gene>
    <name evidence="2" type="ORF">J2S66_002882</name>
</gene>
<evidence type="ECO:0008006" key="4">
    <source>
        <dbReference type="Google" id="ProtNLM"/>
    </source>
</evidence>